<feature type="signal peptide" evidence="1">
    <location>
        <begin position="1"/>
        <end position="20"/>
    </location>
</feature>
<evidence type="ECO:0000313" key="2">
    <source>
        <dbReference type="Proteomes" id="UP000887566"/>
    </source>
</evidence>
<dbReference type="AlphaFoldDB" id="A0A914WLR8"/>
<dbReference type="Proteomes" id="UP000887566">
    <property type="component" value="Unplaced"/>
</dbReference>
<organism evidence="2 3">
    <name type="scientific">Plectus sambesii</name>
    <dbReference type="NCBI Taxonomy" id="2011161"/>
    <lineage>
        <taxon>Eukaryota</taxon>
        <taxon>Metazoa</taxon>
        <taxon>Ecdysozoa</taxon>
        <taxon>Nematoda</taxon>
        <taxon>Chromadorea</taxon>
        <taxon>Plectida</taxon>
        <taxon>Plectina</taxon>
        <taxon>Plectoidea</taxon>
        <taxon>Plectidae</taxon>
        <taxon>Plectus</taxon>
    </lineage>
</organism>
<keyword evidence="1" id="KW-0732">Signal</keyword>
<evidence type="ECO:0000256" key="1">
    <source>
        <dbReference type="SAM" id="SignalP"/>
    </source>
</evidence>
<keyword evidence="2" id="KW-1185">Reference proteome</keyword>
<evidence type="ECO:0000313" key="3">
    <source>
        <dbReference type="WBParaSite" id="PSAMB.scaffold455size50446.g6082.t1"/>
    </source>
</evidence>
<protein>
    <submittedName>
        <fullName evidence="3">Uncharacterized protein</fullName>
    </submittedName>
</protein>
<sequence length="125" mass="13574">MKLVAIIFVVFALTIAPSYQDTVDPNAACGQEGVYYAQGCSGLVAALLRSDWKHTSAYRRGAAIGSNGRYRATPGTIVGFSGHVAVYIGHADDTCNCMFIDVPGPKKRARCLQSYGSQTVYKYYY</sequence>
<reference evidence="3" key="1">
    <citation type="submission" date="2022-11" db="UniProtKB">
        <authorList>
            <consortium name="WormBaseParasite"/>
        </authorList>
    </citation>
    <scope>IDENTIFICATION</scope>
</reference>
<feature type="chain" id="PRO_5037115399" evidence="1">
    <location>
        <begin position="21"/>
        <end position="125"/>
    </location>
</feature>
<dbReference type="WBParaSite" id="PSAMB.scaffold455size50446.g6082.t1">
    <property type="protein sequence ID" value="PSAMB.scaffold455size50446.g6082.t1"/>
    <property type="gene ID" value="PSAMB.scaffold455size50446.g6082"/>
</dbReference>
<accession>A0A914WLR8</accession>
<proteinExistence type="predicted"/>
<name>A0A914WLR8_9BILA</name>